<dbReference type="PANTHER" id="PTHR10556:SF28">
    <property type="entry name" value="VERY-LONG-CHAIN ENOYL-COA REDUCTASE"/>
    <property type="match status" value="1"/>
</dbReference>
<keyword evidence="12" id="KW-0443">Lipid metabolism</keyword>
<evidence type="ECO:0000256" key="6">
    <source>
        <dbReference type="ARBA" id="ARBA00022692"/>
    </source>
</evidence>
<evidence type="ECO:0000259" key="18">
    <source>
        <dbReference type="PROSITE" id="PS50053"/>
    </source>
</evidence>
<dbReference type="STRING" id="92696.A0A4V2MVX9"/>
<evidence type="ECO:0000256" key="3">
    <source>
        <dbReference type="ARBA" id="ARBA00007742"/>
    </source>
</evidence>
<reference evidence="19 20" key="1">
    <citation type="submission" date="2018-11" db="EMBL/GenBank/DDBJ databases">
        <title>Genome assembly of Steccherinum ochraceum LE-BIN_3174, the white-rot fungus of the Steccherinaceae family (The Residual Polyporoid clade, Polyporales, Basidiomycota).</title>
        <authorList>
            <person name="Fedorova T.V."/>
            <person name="Glazunova O.A."/>
            <person name="Landesman E.O."/>
            <person name="Moiseenko K.V."/>
            <person name="Psurtseva N.V."/>
            <person name="Savinova O.S."/>
            <person name="Shakhova N.V."/>
            <person name="Tyazhelova T.V."/>
            <person name="Vasina D.V."/>
        </authorList>
    </citation>
    <scope>NUCLEOTIDE SEQUENCE [LARGE SCALE GENOMIC DNA]</scope>
    <source>
        <strain evidence="19 20">LE-BIN_3174</strain>
    </source>
</reference>
<feature type="domain" description="Ubiquitin-like" evidence="18">
    <location>
        <begin position="32"/>
        <end position="84"/>
    </location>
</feature>
<keyword evidence="13 17" id="KW-0472">Membrane</keyword>
<proteinExistence type="inferred from homology"/>
<dbReference type="PROSITE" id="PS50053">
    <property type="entry name" value="UBIQUITIN_2"/>
    <property type="match status" value="1"/>
</dbReference>
<keyword evidence="14" id="KW-0275">Fatty acid biosynthesis</keyword>
<dbReference type="InterPro" id="IPR000626">
    <property type="entry name" value="Ubiquitin-like_dom"/>
</dbReference>
<dbReference type="FunFam" id="1.20.120.1630:FF:000010">
    <property type="entry name" value="Steroid alpha reductase family protein"/>
    <property type="match status" value="1"/>
</dbReference>
<feature type="transmembrane region" description="Helical" evidence="17">
    <location>
        <begin position="204"/>
        <end position="222"/>
    </location>
</feature>
<evidence type="ECO:0000256" key="15">
    <source>
        <dbReference type="ARBA" id="ARBA00051495"/>
    </source>
</evidence>
<comment type="similarity">
    <text evidence="3">Belongs to the steroid 5-alpha reductase family.</text>
</comment>
<organism evidence="19 20">
    <name type="scientific">Steccherinum ochraceum</name>
    <dbReference type="NCBI Taxonomy" id="92696"/>
    <lineage>
        <taxon>Eukaryota</taxon>
        <taxon>Fungi</taxon>
        <taxon>Dikarya</taxon>
        <taxon>Basidiomycota</taxon>
        <taxon>Agaricomycotina</taxon>
        <taxon>Agaricomycetes</taxon>
        <taxon>Polyporales</taxon>
        <taxon>Steccherinaceae</taxon>
        <taxon>Steccherinum</taxon>
    </lineage>
</organism>
<dbReference type="InterPro" id="IPR039357">
    <property type="entry name" value="SRD5A/TECR"/>
</dbReference>
<evidence type="ECO:0000256" key="5">
    <source>
        <dbReference type="ARBA" id="ARBA00022516"/>
    </source>
</evidence>
<evidence type="ECO:0000256" key="13">
    <source>
        <dbReference type="ARBA" id="ARBA00023136"/>
    </source>
</evidence>
<dbReference type="PANTHER" id="PTHR10556">
    <property type="entry name" value="3-OXO-5-ALPHA-STEROID 4-DEHYDROGENASE"/>
    <property type="match status" value="1"/>
</dbReference>
<evidence type="ECO:0000256" key="17">
    <source>
        <dbReference type="SAM" id="Phobius"/>
    </source>
</evidence>
<keyword evidence="6 17" id="KW-0812">Transmembrane</keyword>
<dbReference type="Pfam" id="PF02544">
    <property type="entry name" value="Steroid_dh"/>
    <property type="match status" value="1"/>
</dbReference>
<dbReference type="PROSITE" id="PS50244">
    <property type="entry name" value="S5A_REDUCTASE"/>
    <property type="match status" value="1"/>
</dbReference>
<dbReference type="InterPro" id="IPR001104">
    <property type="entry name" value="3-oxo-5_a-steroid_4-DH_C"/>
</dbReference>
<dbReference type="Gene3D" id="3.10.20.90">
    <property type="entry name" value="Phosphatidylinositol 3-kinase Catalytic Subunit, Chain A, domain 1"/>
    <property type="match status" value="1"/>
</dbReference>
<evidence type="ECO:0000256" key="12">
    <source>
        <dbReference type="ARBA" id="ARBA00023098"/>
    </source>
</evidence>
<dbReference type="Gene3D" id="1.20.120.1630">
    <property type="match status" value="1"/>
</dbReference>
<keyword evidence="11" id="KW-0560">Oxidoreductase</keyword>
<comment type="catalytic activity">
    <reaction evidence="15">
        <text>a very-long-chain 2,3-saturated fatty acyl-CoA + NADP(+) = a very-long-chain (2E)-enoyl-CoA + NADPH + H(+)</text>
        <dbReference type="Rhea" id="RHEA:14473"/>
        <dbReference type="ChEBI" id="CHEBI:15378"/>
        <dbReference type="ChEBI" id="CHEBI:57783"/>
        <dbReference type="ChEBI" id="CHEBI:58349"/>
        <dbReference type="ChEBI" id="CHEBI:83724"/>
        <dbReference type="ChEBI" id="CHEBI:83728"/>
        <dbReference type="EC" id="1.3.1.93"/>
    </reaction>
</comment>
<dbReference type="AlphaFoldDB" id="A0A4V2MVX9"/>
<dbReference type="GO" id="GO:0102758">
    <property type="term" value="F:very-long-chain enoyl-CoA reductase activity"/>
    <property type="evidence" value="ECO:0007669"/>
    <property type="project" value="UniProtKB-EC"/>
</dbReference>
<dbReference type="Proteomes" id="UP000292702">
    <property type="component" value="Unassembled WGS sequence"/>
</dbReference>
<dbReference type="EMBL" id="RWJN01000259">
    <property type="protein sequence ID" value="TCD64037.1"/>
    <property type="molecule type" value="Genomic_DNA"/>
</dbReference>
<dbReference type="InterPro" id="IPR029071">
    <property type="entry name" value="Ubiquitin-like_domsf"/>
</dbReference>
<evidence type="ECO:0000256" key="4">
    <source>
        <dbReference type="ARBA" id="ARBA00012530"/>
    </source>
</evidence>
<name>A0A4V2MVX9_9APHY</name>
<evidence type="ECO:0000256" key="2">
    <source>
        <dbReference type="ARBA" id="ARBA00005194"/>
    </source>
</evidence>
<evidence type="ECO:0000256" key="11">
    <source>
        <dbReference type="ARBA" id="ARBA00023002"/>
    </source>
</evidence>
<dbReference type="GO" id="GO:0042761">
    <property type="term" value="P:very long-chain fatty acid biosynthetic process"/>
    <property type="evidence" value="ECO:0007669"/>
    <property type="project" value="TreeGrafter"/>
</dbReference>
<evidence type="ECO:0000256" key="10">
    <source>
        <dbReference type="ARBA" id="ARBA00022989"/>
    </source>
</evidence>
<evidence type="ECO:0000313" key="20">
    <source>
        <dbReference type="Proteomes" id="UP000292702"/>
    </source>
</evidence>
<gene>
    <name evidence="19" type="primary">TSC13</name>
    <name evidence="19" type="ORF">EIP91_004586</name>
</gene>
<comment type="caution">
    <text evidence="19">The sequence shown here is derived from an EMBL/GenBank/DDBJ whole genome shotgun (WGS) entry which is preliminary data.</text>
</comment>
<evidence type="ECO:0000256" key="14">
    <source>
        <dbReference type="ARBA" id="ARBA00023160"/>
    </source>
</evidence>
<protein>
    <recommendedName>
        <fullName evidence="4">very-long-chain enoyl-CoA reductase</fullName>
        <ecNumber evidence="4">1.3.1.93</ecNumber>
    </recommendedName>
</protein>
<keyword evidence="9" id="KW-0521">NADP</keyword>
<evidence type="ECO:0000256" key="8">
    <source>
        <dbReference type="ARBA" id="ARBA00022832"/>
    </source>
</evidence>
<accession>A0A4V2MVX9</accession>
<evidence type="ECO:0000256" key="16">
    <source>
        <dbReference type="ARBA" id="ARBA00058640"/>
    </source>
</evidence>
<comment type="function">
    <text evidence="16">Catalyzes the last of the four reactions of the long-chain fatty acids elongation cycle. This endoplasmic reticulum-bound enzymatic process, allows the addition of 2 carbons to the chain of long- and very long-chain fatty acids/VLCFAs per cycle. This enzyme reduces the trans-2,3-enoyl-CoA fatty acid intermediate to an acyl-CoA that can be further elongated by entering a new cycle of elongation. Thereby, it participates in the production of VLCFAs of different chain lengths that are involved in multiple biological processes as precursors of membrane lipids and lipid mediators.</text>
</comment>
<sequence>MVTVTVAPAGRSVSLAKGLPITVSIPGKGVETATVADVKAEIVKKFPRFEVSRQKLALKEDKRALVDDKTLRDAGVVDGGEVTVKDLGPQIGWRTVFLIEYAGPLVIHPIFYYLPKIIYGGSVQHSRVSQYVFAMTMLHFFKRELETVFVHRFSNGTMPFSNVFKNSGHYWVFSGAALAYSVYSPAYSSSSPFIRGTYRDDPTFLMACLGIWIFAELSNFSAHMTLRNLRPAGTRKRGIPHGYGFSLVSCPNYFFELLGWAVIAVMTGSYAAYTFLAIAGYIQTVWAIKKHRNYKKEFGNQYPKGRKVIFPFIL</sequence>
<keyword evidence="5" id="KW-0444">Lipid biosynthesis</keyword>
<evidence type="ECO:0000256" key="9">
    <source>
        <dbReference type="ARBA" id="ARBA00022857"/>
    </source>
</evidence>
<feature type="transmembrane region" description="Helical" evidence="17">
    <location>
        <begin position="243"/>
        <end position="264"/>
    </location>
</feature>
<keyword evidence="7" id="KW-0256">Endoplasmic reticulum</keyword>
<comment type="pathway">
    <text evidence="2">Lipid metabolism; fatty acid biosynthesis.</text>
</comment>
<evidence type="ECO:0000256" key="1">
    <source>
        <dbReference type="ARBA" id="ARBA00004477"/>
    </source>
</evidence>
<dbReference type="OrthoDB" id="540503at2759"/>
<evidence type="ECO:0000313" key="19">
    <source>
        <dbReference type="EMBL" id="TCD64037.1"/>
    </source>
</evidence>
<keyword evidence="8" id="KW-0276">Fatty acid metabolism</keyword>
<comment type="subcellular location">
    <subcellularLocation>
        <location evidence="1">Endoplasmic reticulum membrane</location>
        <topology evidence="1">Multi-pass membrane protein</topology>
    </subcellularLocation>
</comment>
<feature type="transmembrane region" description="Helical" evidence="17">
    <location>
        <begin position="168"/>
        <end position="184"/>
    </location>
</feature>
<dbReference type="EC" id="1.3.1.93" evidence="4"/>
<dbReference type="GO" id="GO:0005789">
    <property type="term" value="C:endoplasmic reticulum membrane"/>
    <property type="evidence" value="ECO:0007669"/>
    <property type="project" value="UniProtKB-SubCell"/>
</dbReference>
<keyword evidence="20" id="KW-1185">Reference proteome</keyword>
<dbReference type="SUPFAM" id="SSF54236">
    <property type="entry name" value="Ubiquitin-like"/>
    <property type="match status" value="1"/>
</dbReference>
<keyword evidence="10 17" id="KW-1133">Transmembrane helix</keyword>
<feature type="transmembrane region" description="Helical" evidence="17">
    <location>
        <begin position="270"/>
        <end position="288"/>
    </location>
</feature>
<evidence type="ECO:0000256" key="7">
    <source>
        <dbReference type="ARBA" id="ARBA00022824"/>
    </source>
</evidence>